<keyword evidence="1" id="KW-1133">Transmembrane helix</keyword>
<dbReference type="AlphaFoldDB" id="A0A6J4WVV1"/>
<protein>
    <submittedName>
        <fullName evidence="2">Uncharacterized protein</fullName>
    </submittedName>
</protein>
<keyword evidence="1" id="KW-0472">Membrane</keyword>
<dbReference type="EMBL" id="CADDAV010000019">
    <property type="protein sequence ID" value="CAB0607323.1"/>
    <property type="molecule type" value="Genomic_DNA"/>
</dbReference>
<reference evidence="2 3" key="1">
    <citation type="submission" date="2020-02" db="EMBL/GenBank/DDBJ databases">
        <authorList>
            <person name="Brisse S."/>
        </authorList>
    </citation>
    <scope>NUCLEOTIDE SEQUENCE [LARGE SCALE GENOMIC DNA]</scope>
    <source>
        <strain evidence="2">CIP107547</strain>
    </source>
</reference>
<name>A0A6J4WVV1_CORDP</name>
<dbReference type="KEGG" id="cdip:ERS451417_01377"/>
<accession>A0A6J4WVV1</accession>
<evidence type="ECO:0000313" key="3">
    <source>
        <dbReference type="Proteomes" id="UP000480222"/>
    </source>
</evidence>
<evidence type="ECO:0000313" key="2">
    <source>
        <dbReference type="EMBL" id="CAB0607323.1"/>
    </source>
</evidence>
<feature type="transmembrane region" description="Helical" evidence="1">
    <location>
        <begin position="45"/>
        <end position="67"/>
    </location>
</feature>
<sequence>MSNVDELFQRSNIAMFFLSNAITIAGNGKFHDASFLATALLYDSYVILSLCPMCLSHFLLLFILFIVTQMEYLLRQV</sequence>
<comment type="caution">
    <text evidence="2">The sequence shown here is derived from an EMBL/GenBank/DDBJ whole genome shotgun (WGS) entry which is preliminary data.</text>
</comment>
<organism evidence="2 3">
    <name type="scientific">Corynebacterium diphtheriae</name>
    <dbReference type="NCBI Taxonomy" id="1717"/>
    <lineage>
        <taxon>Bacteria</taxon>
        <taxon>Bacillati</taxon>
        <taxon>Actinomycetota</taxon>
        <taxon>Actinomycetes</taxon>
        <taxon>Mycobacteriales</taxon>
        <taxon>Corynebacteriaceae</taxon>
        <taxon>Corynebacterium</taxon>
    </lineage>
</organism>
<dbReference type="Proteomes" id="UP000480222">
    <property type="component" value="Unassembled WGS sequence"/>
</dbReference>
<evidence type="ECO:0000256" key="1">
    <source>
        <dbReference type="SAM" id="Phobius"/>
    </source>
</evidence>
<keyword evidence="1" id="KW-0812">Transmembrane</keyword>
<proteinExistence type="predicted"/>
<gene>
    <name evidence="2" type="ORF">CIP107547_01564</name>
</gene>